<evidence type="ECO:0000313" key="7">
    <source>
        <dbReference type="EMBL" id="MBK9719633.1"/>
    </source>
</evidence>
<comment type="similarity">
    <text evidence="2">Belongs to the arginine deiminase family.</text>
</comment>
<dbReference type="GO" id="GO:0016990">
    <property type="term" value="F:arginine deiminase activity"/>
    <property type="evidence" value="ECO:0007669"/>
    <property type="project" value="UniProtKB-EC"/>
</dbReference>
<feature type="active site" description="Amidino-cysteine intermediate" evidence="6">
    <location>
        <position position="413"/>
    </location>
</feature>
<sequence>MSQRQDVYVDSEISELLKVIIHAPDAGIDRITPRRAGELLFDDIVYLPVMQREHETFENILKLFIGKENVLETCTLIKESLDANEAYKKELIQLIKDFEELPESTVKLLFELPHNVLADVLISGYYPAEDQILFDPIPNFIFTRDIAVIVNEHVVITKASKYVRHRENLLTRFIFYAHPYFAHLMEENRLINLNLVNEFPPSRKGEPISIEGGDIMILNKDYLLIGSSERTTDHALMTLKNLLFERGIIKNVVEIEVPKERSYMHIDTLFTQINEKHFVGFKPIVKDGLGSYVTVFRITGEVVEYPSVVDFLHAEIDPEIEFIWSGGGESPYQEREQWTDGCNLLTIRPGVALTYDRNPYTEKAFRAAGYQVIHASEFMRQVEGGGLDVADIKNTIITLPSSELSRARGGTHCMSCPVLRK</sequence>
<gene>
    <name evidence="7" type="ORF">IPO85_19370</name>
</gene>
<reference evidence="7 8" key="1">
    <citation type="submission" date="2020-10" db="EMBL/GenBank/DDBJ databases">
        <title>Connecting structure to function with the recovery of over 1000 high-quality activated sludge metagenome-assembled genomes encoding full-length rRNA genes using long-read sequencing.</title>
        <authorList>
            <person name="Singleton C.M."/>
            <person name="Petriglieri F."/>
            <person name="Kristensen J.M."/>
            <person name="Kirkegaard R.H."/>
            <person name="Michaelsen T.Y."/>
            <person name="Andersen M.H."/>
            <person name="Karst S.M."/>
            <person name="Dueholm M.S."/>
            <person name="Nielsen P.H."/>
            <person name="Albertsen M."/>
        </authorList>
    </citation>
    <scope>NUCLEOTIDE SEQUENCE [LARGE SCALE GENOMIC DNA]</scope>
    <source>
        <strain evidence="7">Ribe_18-Q3-R11-54_BAT3C.373</strain>
    </source>
</reference>
<dbReference type="AlphaFoldDB" id="A0A9D7SD70"/>
<dbReference type="PRINTS" id="PR01466">
    <property type="entry name" value="ARGDEIMINASE"/>
</dbReference>
<dbReference type="Pfam" id="PF02274">
    <property type="entry name" value="ADI"/>
    <property type="match status" value="2"/>
</dbReference>
<organism evidence="7 8">
    <name type="scientific">Candidatus Defluviibacterium haderslevense</name>
    <dbReference type="NCBI Taxonomy" id="2981993"/>
    <lineage>
        <taxon>Bacteria</taxon>
        <taxon>Pseudomonadati</taxon>
        <taxon>Bacteroidota</taxon>
        <taxon>Saprospiria</taxon>
        <taxon>Saprospirales</taxon>
        <taxon>Saprospiraceae</taxon>
        <taxon>Candidatus Defluviibacterium</taxon>
    </lineage>
</organism>
<protein>
    <recommendedName>
        <fullName evidence="3">arginine deiminase</fullName>
        <ecNumber evidence="3">3.5.3.6</ecNumber>
    </recommendedName>
</protein>
<comment type="caution">
    <text evidence="7">The sequence shown here is derived from an EMBL/GenBank/DDBJ whole genome shotgun (WGS) entry which is preliminary data.</text>
</comment>
<dbReference type="SUPFAM" id="SSF55909">
    <property type="entry name" value="Pentein"/>
    <property type="match status" value="1"/>
</dbReference>
<dbReference type="PANTHER" id="PTHR47271">
    <property type="entry name" value="ARGININE DEIMINASE"/>
    <property type="match status" value="1"/>
</dbReference>
<dbReference type="PANTHER" id="PTHR47271:SF2">
    <property type="entry name" value="ARGININE DEIMINASE"/>
    <property type="match status" value="1"/>
</dbReference>
<dbReference type="Proteomes" id="UP000808349">
    <property type="component" value="Unassembled WGS sequence"/>
</dbReference>
<dbReference type="GO" id="GO:0019546">
    <property type="term" value="P:L-arginine deiminase pathway"/>
    <property type="evidence" value="ECO:0007669"/>
    <property type="project" value="TreeGrafter"/>
</dbReference>
<accession>A0A9D7SD70</accession>
<keyword evidence="4" id="KW-0378">Hydrolase</keyword>
<dbReference type="EMBL" id="JADKFW010000021">
    <property type="protein sequence ID" value="MBK9719633.1"/>
    <property type="molecule type" value="Genomic_DNA"/>
</dbReference>
<dbReference type="EC" id="3.5.3.6" evidence="3"/>
<evidence type="ECO:0000256" key="1">
    <source>
        <dbReference type="ARBA" id="ARBA00005213"/>
    </source>
</evidence>
<comment type="pathway">
    <text evidence="1">Amino-acid degradation; L-arginine degradation via ADI pathway; carbamoyl phosphate from L-arginine: step 1/2.</text>
</comment>
<evidence type="ECO:0000256" key="5">
    <source>
        <dbReference type="ARBA" id="ARBA00049429"/>
    </source>
</evidence>
<dbReference type="Gene3D" id="1.10.3930.10">
    <property type="entry name" value="Arginine deiminase"/>
    <property type="match status" value="1"/>
</dbReference>
<comment type="catalytic activity">
    <reaction evidence="5">
        <text>L-arginine + H2O = L-citrulline + NH4(+)</text>
        <dbReference type="Rhea" id="RHEA:19597"/>
        <dbReference type="ChEBI" id="CHEBI:15377"/>
        <dbReference type="ChEBI" id="CHEBI:28938"/>
        <dbReference type="ChEBI" id="CHEBI:32682"/>
        <dbReference type="ChEBI" id="CHEBI:57743"/>
        <dbReference type="EC" id="3.5.3.6"/>
    </reaction>
</comment>
<evidence type="ECO:0000256" key="4">
    <source>
        <dbReference type="ARBA" id="ARBA00022801"/>
    </source>
</evidence>
<evidence type="ECO:0000256" key="6">
    <source>
        <dbReference type="PIRSR" id="PIRSR006356-1"/>
    </source>
</evidence>
<evidence type="ECO:0000313" key="8">
    <source>
        <dbReference type="Proteomes" id="UP000808349"/>
    </source>
</evidence>
<evidence type="ECO:0000256" key="3">
    <source>
        <dbReference type="ARBA" id="ARBA00012171"/>
    </source>
</evidence>
<dbReference type="InterPro" id="IPR003876">
    <property type="entry name" value="Arg_deiminase"/>
</dbReference>
<name>A0A9D7SD70_9BACT</name>
<evidence type="ECO:0000256" key="2">
    <source>
        <dbReference type="ARBA" id="ARBA00010206"/>
    </source>
</evidence>
<dbReference type="PIRSF" id="PIRSF006356">
    <property type="entry name" value="Arg_deiminase"/>
    <property type="match status" value="1"/>
</dbReference>
<proteinExistence type="inferred from homology"/>
<dbReference type="Gene3D" id="3.75.10.10">
    <property type="entry name" value="L-arginine/glycine Amidinotransferase, Chain A"/>
    <property type="match status" value="2"/>
</dbReference>